<keyword evidence="3" id="KW-1185">Reference proteome</keyword>
<dbReference type="Proteomes" id="UP001396334">
    <property type="component" value="Unassembled WGS sequence"/>
</dbReference>
<protein>
    <submittedName>
        <fullName evidence="2">Uncharacterized protein</fullName>
    </submittedName>
</protein>
<evidence type="ECO:0000256" key="1">
    <source>
        <dbReference type="SAM" id="MobiDB-lite"/>
    </source>
</evidence>
<evidence type="ECO:0000313" key="3">
    <source>
        <dbReference type="Proteomes" id="UP001396334"/>
    </source>
</evidence>
<reference evidence="2 3" key="1">
    <citation type="journal article" date="2024" name="G3 (Bethesda)">
        <title>Genome assembly of Hibiscus sabdariffa L. provides insights into metabolisms of medicinal natural products.</title>
        <authorList>
            <person name="Kim T."/>
        </authorList>
    </citation>
    <scope>NUCLEOTIDE SEQUENCE [LARGE SCALE GENOMIC DNA]</scope>
    <source>
        <strain evidence="2">TK-2024</strain>
        <tissue evidence="2">Old leaves</tissue>
    </source>
</reference>
<sequence>MSDEIVEDESGDGIAAIPVIFEDTDESEKEESEDAMETDDEEREDREALDDASDGVSSFEAIDDFE</sequence>
<accession>A0ABR2SBJ9</accession>
<feature type="compositionally biased region" description="Acidic residues" evidence="1">
    <location>
        <begin position="22"/>
        <end position="53"/>
    </location>
</feature>
<comment type="caution">
    <text evidence="2">The sequence shown here is derived from an EMBL/GenBank/DDBJ whole genome shotgun (WGS) entry which is preliminary data.</text>
</comment>
<name>A0ABR2SBJ9_9ROSI</name>
<feature type="compositionally biased region" description="Acidic residues" evidence="1">
    <location>
        <begin position="1"/>
        <end position="11"/>
    </location>
</feature>
<proteinExistence type="predicted"/>
<feature type="region of interest" description="Disordered" evidence="1">
    <location>
        <begin position="1"/>
        <end position="66"/>
    </location>
</feature>
<organism evidence="2 3">
    <name type="scientific">Hibiscus sabdariffa</name>
    <name type="common">roselle</name>
    <dbReference type="NCBI Taxonomy" id="183260"/>
    <lineage>
        <taxon>Eukaryota</taxon>
        <taxon>Viridiplantae</taxon>
        <taxon>Streptophyta</taxon>
        <taxon>Embryophyta</taxon>
        <taxon>Tracheophyta</taxon>
        <taxon>Spermatophyta</taxon>
        <taxon>Magnoliopsida</taxon>
        <taxon>eudicotyledons</taxon>
        <taxon>Gunneridae</taxon>
        <taxon>Pentapetalae</taxon>
        <taxon>rosids</taxon>
        <taxon>malvids</taxon>
        <taxon>Malvales</taxon>
        <taxon>Malvaceae</taxon>
        <taxon>Malvoideae</taxon>
        <taxon>Hibiscus</taxon>
    </lineage>
</organism>
<evidence type="ECO:0000313" key="2">
    <source>
        <dbReference type="EMBL" id="KAK9022558.1"/>
    </source>
</evidence>
<dbReference type="EMBL" id="JBBPBN010000015">
    <property type="protein sequence ID" value="KAK9022558.1"/>
    <property type="molecule type" value="Genomic_DNA"/>
</dbReference>
<gene>
    <name evidence="2" type="ORF">V6N11_002810</name>
</gene>